<dbReference type="Proteomes" id="UP000248899">
    <property type="component" value="Unassembled WGS sequence"/>
</dbReference>
<evidence type="ECO:0008006" key="4">
    <source>
        <dbReference type="Google" id="ProtNLM"/>
    </source>
</evidence>
<evidence type="ECO:0000313" key="2">
    <source>
        <dbReference type="EMBL" id="RAQ08156.1"/>
    </source>
</evidence>
<name>A0AAQ0JIY6_BURCE</name>
<reference evidence="2 3" key="1">
    <citation type="submission" date="2018-06" db="EMBL/GenBank/DDBJ databases">
        <title>Towards the identification of Burkholderia cepacia strain which caused fatal septicemia.</title>
        <authorList>
            <person name="Bui L.A.T."/>
            <person name="Zakharova I.B."/>
            <person name="Shpak I.M."/>
            <person name="Teteryatnikova N."/>
            <person name="Ustinov D.V."/>
            <person name="Kuzyutina Y.A."/>
            <person name="Nguyen H.N."/>
            <person name="Antonov A.S."/>
            <person name="Avdyusheva E.F."/>
            <person name="Victorov D.V."/>
        </authorList>
    </citation>
    <scope>NUCLEOTIDE SEQUENCE [LARGE SCALE GENOMIC DNA]</scope>
    <source>
        <strain evidence="2 3">PT02</strain>
    </source>
</reference>
<comment type="caution">
    <text evidence="2">The sequence shown here is derived from an EMBL/GenBank/DDBJ whole genome shotgun (WGS) entry which is preliminary data.</text>
</comment>
<dbReference type="EMBL" id="QLUZ01000010">
    <property type="protein sequence ID" value="RAQ08156.1"/>
    <property type="molecule type" value="Genomic_DNA"/>
</dbReference>
<gene>
    <name evidence="2" type="ORF">DPR02_19245</name>
</gene>
<feature type="compositionally biased region" description="Polar residues" evidence="1">
    <location>
        <begin position="10"/>
        <end position="24"/>
    </location>
</feature>
<evidence type="ECO:0000313" key="3">
    <source>
        <dbReference type="Proteomes" id="UP000248899"/>
    </source>
</evidence>
<feature type="region of interest" description="Disordered" evidence="1">
    <location>
        <begin position="1"/>
        <end position="26"/>
    </location>
</feature>
<protein>
    <recommendedName>
        <fullName evidence="4">Helix-turn-helix domain-containing protein</fullName>
    </recommendedName>
</protein>
<dbReference type="AlphaFoldDB" id="A0AAQ0JIY6"/>
<dbReference type="RefSeq" id="WP_111940448.1">
    <property type="nucleotide sequence ID" value="NZ_QLUZ01000010.1"/>
</dbReference>
<organism evidence="2 3">
    <name type="scientific">Burkholderia cepacia</name>
    <name type="common">Pseudomonas cepacia</name>
    <dbReference type="NCBI Taxonomy" id="292"/>
    <lineage>
        <taxon>Bacteria</taxon>
        <taxon>Pseudomonadati</taxon>
        <taxon>Pseudomonadota</taxon>
        <taxon>Betaproteobacteria</taxon>
        <taxon>Burkholderiales</taxon>
        <taxon>Burkholderiaceae</taxon>
        <taxon>Burkholderia</taxon>
        <taxon>Burkholderia cepacia complex</taxon>
    </lineage>
</organism>
<sequence length="108" mass="12341">MEKKNARQPKPTSANQHRNFNGTANPRHLRALAVLQNRPMPREELDGFVGCSNSPDLIAHLRAMGLTLPCVRVPCIDRDGFEVRRGIYHLTTSDRRKVARWLKSREVV</sequence>
<proteinExistence type="predicted"/>
<accession>A0AAQ0JIY6</accession>
<evidence type="ECO:0000256" key="1">
    <source>
        <dbReference type="SAM" id="MobiDB-lite"/>
    </source>
</evidence>